<proteinExistence type="predicted"/>
<accession>A0ABT0PKX4</accession>
<organism evidence="1 2">
    <name type="scientific">Parendozoicomonas callyspongiae</name>
    <dbReference type="NCBI Taxonomy" id="2942213"/>
    <lineage>
        <taxon>Bacteria</taxon>
        <taxon>Pseudomonadati</taxon>
        <taxon>Pseudomonadota</taxon>
        <taxon>Gammaproteobacteria</taxon>
        <taxon>Oceanospirillales</taxon>
        <taxon>Endozoicomonadaceae</taxon>
        <taxon>Parendozoicomonas</taxon>
    </lineage>
</organism>
<dbReference type="Proteomes" id="UP001203338">
    <property type="component" value="Unassembled WGS sequence"/>
</dbReference>
<protein>
    <submittedName>
        <fullName evidence="1">Uncharacterized protein</fullName>
    </submittedName>
</protein>
<dbReference type="EMBL" id="JAMFLX010000041">
    <property type="protein sequence ID" value="MCL6272029.1"/>
    <property type="molecule type" value="Genomic_DNA"/>
</dbReference>
<sequence length="186" mass="21085">HIVRKNDVLPFLQNMEEGAPIGAVRSRLGYITNVHEKKNKTYRKQVEINLDGSVHISKQNKKRKAGVFVGSVEEKDVIEVRFVHTYAMTVDDEFSSERTLRDIHASGYKKAYSILDKTSFLLSDLAVLHSVVQDQEPGKGGKFHKYIDDLKSIRMLHSSIMSPEVLSFTPVMVSCQKLKGIRNVNI</sequence>
<evidence type="ECO:0000313" key="2">
    <source>
        <dbReference type="Proteomes" id="UP001203338"/>
    </source>
</evidence>
<feature type="non-terminal residue" evidence="1">
    <location>
        <position position="1"/>
    </location>
</feature>
<keyword evidence="2" id="KW-1185">Reference proteome</keyword>
<comment type="caution">
    <text evidence="1">The sequence shown here is derived from an EMBL/GenBank/DDBJ whole genome shotgun (WGS) entry which is preliminary data.</text>
</comment>
<dbReference type="RefSeq" id="WP_249701707.1">
    <property type="nucleotide sequence ID" value="NZ_JAMFLX010000041.1"/>
</dbReference>
<gene>
    <name evidence="1" type="ORF">M3P05_19080</name>
</gene>
<evidence type="ECO:0000313" key="1">
    <source>
        <dbReference type="EMBL" id="MCL6272029.1"/>
    </source>
</evidence>
<name>A0ABT0PKX4_9GAMM</name>
<reference evidence="1 2" key="1">
    <citation type="submission" date="2022-05" db="EMBL/GenBank/DDBJ databases">
        <authorList>
            <person name="Park J.-S."/>
        </authorList>
    </citation>
    <scope>NUCLEOTIDE SEQUENCE [LARGE SCALE GENOMIC DNA]</scope>
    <source>
        <strain evidence="1 2">2012CJ34-2</strain>
    </source>
</reference>